<evidence type="ECO:0000256" key="5">
    <source>
        <dbReference type="ARBA" id="ARBA00022553"/>
    </source>
</evidence>
<protein>
    <recommendedName>
        <fullName evidence="10">Neutrophil cytosol factor 4</fullName>
    </recommendedName>
    <alternativeName>
        <fullName evidence="11">Neutrophil NADPH oxidase factor 4</fullName>
    </alternativeName>
    <alternativeName>
        <fullName evidence="12">p40-phox</fullName>
    </alternativeName>
</protein>
<dbReference type="PROSITE" id="PS51745">
    <property type="entry name" value="PB1"/>
    <property type="match status" value="1"/>
</dbReference>
<dbReference type="CDD" id="cd00063">
    <property type="entry name" value="FN3"/>
    <property type="match status" value="1"/>
</dbReference>
<evidence type="ECO:0000256" key="12">
    <source>
        <dbReference type="ARBA" id="ARBA00082090"/>
    </source>
</evidence>
<keyword evidence="8 15" id="KW-0472">Membrane</keyword>
<organism evidence="20 21">
    <name type="scientific">Limosa lapponica baueri</name>
    <dbReference type="NCBI Taxonomy" id="1758121"/>
    <lineage>
        <taxon>Eukaryota</taxon>
        <taxon>Metazoa</taxon>
        <taxon>Chordata</taxon>
        <taxon>Craniata</taxon>
        <taxon>Vertebrata</taxon>
        <taxon>Euteleostomi</taxon>
        <taxon>Archelosauria</taxon>
        <taxon>Archosauria</taxon>
        <taxon>Dinosauria</taxon>
        <taxon>Saurischia</taxon>
        <taxon>Theropoda</taxon>
        <taxon>Coelurosauria</taxon>
        <taxon>Aves</taxon>
        <taxon>Neognathae</taxon>
        <taxon>Neoaves</taxon>
        <taxon>Charadriiformes</taxon>
        <taxon>Scolopacidae</taxon>
        <taxon>Limosa</taxon>
    </lineage>
</organism>
<evidence type="ECO:0000259" key="19">
    <source>
        <dbReference type="PROSITE" id="PS51745"/>
    </source>
</evidence>
<dbReference type="InterPro" id="IPR001683">
    <property type="entry name" value="PX_dom"/>
</dbReference>
<dbReference type="AlphaFoldDB" id="A0A2I0USR7"/>
<dbReference type="PANTHER" id="PTHR15706">
    <property type="entry name" value="SH3 MULTIPLE DOMAIN"/>
    <property type="match status" value="1"/>
</dbReference>
<feature type="domain" description="PB1" evidence="19">
    <location>
        <begin position="327"/>
        <end position="419"/>
    </location>
</feature>
<dbReference type="Pfam" id="PF00787">
    <property type="entry name" value="PX"/>
    <property type="match status" value="1"/>
</dbReference>
<dbReference type="InterPro" id="IPR051228">
    <property type="entry name" value="NADPH_Oxidase/PX-Domain"/>
</dbReference>
<reference evidence="21" key="2">
    <citation type="submission" date="2017-12" db="EMBL/GenBank/DDBJ databases">
        <title>Genome sequence of the Bar-tailed Godwit (Limosa lapponica baueri).</title>
        <authorList>
            <person name="Lima N.C.B."/>
            <person name="Parody-Merino A.M."/>
            <person name="Battley P.F."/>
            <person name="Fidler A.E."/>
            <person name="Prosdocimi F."/>
        </authorList>
    </citation>
    <scope>NUCLEOTIDE SEQUENCE [LARGE SCALE GENOMIC DNA]</scope>
</reference>
<proteinExistence type="predicted"/>
<comment type="subcellular location">
    <subcellularLocation>
        <location evidence="2">Cytoplasm</location>
        <location evidence="2">Cytosol</location>
    </subcellularLocation>
    <subcellularLocation>
        <location evidence="1">Endosome membrane</location>
        <topology evidence="1">Peripheral membrane protein</topology>
        <orientation evidence="1">Cytoplasmic side</orientation>
    </subcellularLocation>
</comment>
<evidence type="ECO:0000256" key="7">
    <source>
        <dbReference type="ARBA" id="ARBA00023121"/>
    </source>
</evidence>
<dbReference type="GO" id="GO:0005829">
    <property type="term" value="C:cytosol"/>
    <property type="evidence" value="ECO:0007669"/>
    <property type="project" value="UniProtKB-SubCell"/>
</dbReference>
<dbReference type="GO" id="GO:0042554">
    <property type="term" value="P:superoxide anion generation"/>
    <property type="evidence" value="ECO:0007669"/>
    <property type="project" value="TreeGrafter"/>
</dbReference>
<keyword evidence="20" id="KW-0675">Receptor</keyword>
<dbReference type="OrthoDB" id="9392049at2759"/>
<dbReference type="SMART" id="SM00666">
    <property type="entry name" value="PB1"/>
    <property type="match status" value="1"/>
</dbReference>
<keyword evidence="21" id="KW-1185">Reference proteome</keyword>
<dbReference type="PANTHER" id="PTHR15706:SF20">
    <property type="entry name" value="NEUTROPHIL CYTOSOL FACTOR 4"/>
    <property type="match status" value="1"/>
</dbReference>
<dbReference type="InterPro" id="IPR003961">
    <property type="entry name" value="FN3_dom"/>
</dbReference>
<dbReference type="Pfam" id="PF21460">
    <property type="entry name" value="IL3Rb_N"/>
    <property type="match status" value="1"/>
</dbReference>
<feature type="compositionally biased region" description="Polar residues" evidence="14">
    <location>
        <begin position="894"/>
        <end position="903"/>
    </location>
</feature>
<evidence type="ECO:0000256" key="13">
    <source>
        <dbReference type="PROSITE-ProRule" id="PRU00192"/>
    </source>
</evidence>
<dbReference type="Pfam" id="PF00041">
    <property type="entry name" value="fn3"/>
    <property type="match status" value="1"/>
</dbReference>
<evidence type="ECO:0000313" key="20">
    <source>
        <dbReference type="EMBL" id="PKU49079.1"/>
    </source>
</evidence>
<evidence type="ECO:0000256" key="15">
    <source>
        <dbReference type="SAM" id="Phobius"/>
    </source>
</evidence>
<dbReference type="PRINTS" id="PR00497">
    <property type="entry name" value="P40PHOX"/>
</dbReference>
<dbReference type="Pfam" id="PF00018">
    <property type="entry name" value="SH3_1"/>
    <property type="match status" value="1"/>
</dbReference>
<dbReference type="InterPro" id="IPR053793">
    <property type="entry name" value="PB1-like"/>
</dbReference>
<dbReference type="InterPro" id="IPR034912">
    <property type="entry name" value="PX_p40phox"/>
</dbReference>
<name>A0A2I0USR7_LIMLA</name>
<evidence type="ECO:0000256" key="1">
    <source>
        <dbReference type="ARBA" id="ARBA00004125"/>
    </source>
</evidence>
<evidence type="ECO:0000256" key="14">
    <source>
        <dbReference type="SAM" id="MobiDB-lite"/>
    </source>
</evidence>
<evidence type="ECO:0000259" key="18">
    <source>
        <dbReference type="PROSITE" id="PS50853"/>
    </source>
</evidence>
<dbReference type="SUPFAM" id="SSF50044">
    <property type="entry name" value="SH3-domain"/>
    <property type="match status" value="1"/>
</dbReference>
<keyword evidence="5" id="KW-0597">Phosphoprotein</keyword>
<dbReference type="InterPro" id="IPR036116">
    <property type="entry name" value="FN3_sf"/>
</dbReference>
<dbReference type="InterPro" id="IPR013783">
    <property type="entry name" value="Ig-like_fold"/>
</dbReference>
<dbReference type="InterPro" id="IPR035541">
    <property type="entry name" value="p40phox_SH3"/>
</dbReference>
<keyword evidence="15" id="KW-0812">Transmembrane</keyword>
<dbReference type="InterPro" id="IPR036028">
    <property type="entry name" value="SH3-like_dom_sf"/>
</dbReference>
<keyword evidence="7" id="KW-0446">Lipid-binding</keyword>
<dbReference type="SUPFAM" id="SSF64268">
    <property type="entry name" value="PX domain"/>
    <property type="match status" value="1"/>
</dbReference>
<dbReference type="GO" id="GO:0010008">
    <property type="term" value="C:endosome membrane"/>
    <property type="evidence" value="ECO:0007669"/>
    <property type="project" value="UniProtKB-SubCell"/>
</dbReference>
<dbReference type="CDD" id="cd11869">
    <property type="entry name" value="SH3_p40phox"/>
    <property type="match status" value="1"/>
</dbReference>
<feature type="domain" description="Fibronectin type-III" evidence="18">
    <location>
        <begin position="586"/>
        <end position="689"/>
    </location>
</feature>
<accession>A0A2I0USR7</accession>
<keyword evidence="4" id="KW-0963">Cytoplasm</keyword>
<keyword evidence="3 13" id="KW-0728">SH3 domain</keyword>
<dbReference type="InterPro" id="IPR000270">
    <property type="entry name" value="PB1_dom"/>
</dbReference>
<evidence type="ECO:0000256" key="9">
    <source>
        <dbReference type="ARBA" id="ARBA00057303"/>
    </source>
</evidence>
<reference evidence="21" key="1">
    <citation type="submission" date="2017-11" db="EMBL/GenBank/DDBJ databases">
        <authorList>
            <person name="Lima N.C."/>
            <person name="Parody-Merino A.M."/>
            <person name="Battley P.F."/>
            <person name="Fidler A.E."/>
            <person name="Prosdocimi F."/>
        </authorList>
    </citation>
    <scope>NUCLEOTIDE SEQUENCE [LARGE SCALE GENOMIC DNA]</scope>
</reference>
<dbReference type="Pfam" id="PF00564">
    <property type="entry name" value="PB1"/>
    <property type="match status" value="1"/>
</dbReference>
<dbReference type="EMBL" id="KZ505643">
    <property type="protein sequence ID" value="PKU49079.1"/>
    <property type="molecule type" value="Genomic_DNA"/>
</dbReference>
<dbReference type="Gene3D" id="2.30.30.40">
    <property type="entry name" value="SH3 Domains"/>
    <property type="match status" value="1"/>
</dbReference>
<comment type="function">
    <text evidence="9">Subunit of the phagocyte NADPH oxidase complex that mediates the transfer of electrons from cytosolic NADPH to O2 to produce the superoxide anion (O2(-)). In the activated complex, electrons are first transferred from NADPH to flavin adenine dinucleotide (FAD) and subsequently transferred via two heme molecules to molecular oxygen, producing superoxide through an outer-sphere reaction. Activation of the NADPH oxidase complex is initiated by the assembly of cytosolic subunits of the NADPH oxidase complex with the core NADPH oxidase complex to form a complex at the plasma membrane or phagosomal membrane. This activation process is initiated by phosphorylation dependent binding of the cytosolic NCF1/p47-phox subunit to the C-terminus of CYBA/p22-phox.</text>
</comment>
<feature type="transmembrane region" description="Helical" evidence="15">
    <location>
        <begin position="693"/>
        <end position="714"/>
    </location>
</feature>
<feature type="region of interest" description="Disordered" evidence="14">
    <location>
        <begin position="1110"/>
        <end position="1143"/>
    </location>
</feature>
<feature type="region of interest" description="Disordered" evidence="14">
    <location>
        <begin position="893"/>
        <end position="915"/>
    </location>
</feature>
<evidence type="ECO:0000256" key="4">
    <source>
        <dbReference type="ARBA" id="ARBA00022490"/>
    </source>
</evidence>
<dbReference type="PROSITE" id="PS50002">
    <property type="entry name" value="SH3"/>
    <property type="match status" value="1"/>
</dbReference>
<dbReference type="FunFam" id="2.30.30.40:FF:000149">
    <property type="entry name" value="neutrophil cytosol factor 4"/>
    <property type="match status" value="1"/>
</dbReference>
<dbReference type="SUPFAM" id="SSF49265">
    <property type="entry name" value="Fibronectin type III"/>
    <property type="match status" value="2"/>
</dbReference>
<dbReference type="GO" id="GO:0045730">
    <property type="term" value="P:respiratory burst"/>
    <property type="evidence" value="ECO:0007669"/>
    <property type="project" value="InterPro"/>
</dbReference>
<evidence type="ECO:0000256" key="10">
    <source>
        <dbReference type="ARBA" id="ARBA00071385"/>
    </source>
</evidence>
<dbReference type="GO" id="GO:0016176">
    <property type="term" value="F:superoxide-generating NADPH oxidase activator activity"/>
    <property type="evidence" value="ECO:0007669"/>
    <property type="project" value="InterPro"/>
</dbReference>
<dbReference type="GO" id="GO:0035091">
    <property type="term" value="F:phosphatidylinositol binding"/>
    <property type="evidence" value="ECO:0007669"/>
    <property type="project" value="InterPro"/>
</dbReference>
<feature type="domain" description="SH3" evidence="16">
    <location>
        <begin position="260"/>
        <end position="319"/>
    </location>
</feature>
<dbReference type="InterPro" id="IPR001452">
    <property type="entry name" value="SH3_domain"/>
</dbReference>
<dbReference type="Gene3D" id="3.10.20.90">
    <property type="entry name" value="Phosphatidylinositol 3-kinase Catalytic Subunit, Chain A, domain 1"/>
    <property type="match status" value="1"/>
</dbReference>
<dbReference type="SMART" id="SM00060">
    <property type="entry name" value="FN3"/>
    <property type="match status" value="1"/>
</dbReference>
<dbReference type="Gene3D" id="3.30.1520.10">
    <property type="entry name" value="Phox-like domain"/>
    <property type="match status" value="1"/>
</dbReference>
<evidence type="ECO:0000256" key="11">
    <source>
        <dbReference type="ARBA" id="ARBA00080920"/>
    </source>
</evidence>
<keyword evidence="6" id="KW-0967">Endosome</keyword>
<dbReference type="GO" id="GO:0043020">
    <property type="term" value="C:NADPH oxidase complex"/>
    <property type="evidence" value="ECO:0007669"/>
    <property type="project" value="InterPro"/>
</dbReference>
<dbReference type="SUPFAM" id="SSF54277">
    <property type="entry name" value="CAD &amp; PB1 domains"/>
    <property type="match status" value="1"/>
</dbReference>
<evidence type="ECO:0000256" key="8">
    <source>
        <dbReference type="ARBA" id="ARBA00023136"/>
    </source>
</evidence>
<dbReference type="GO" id="GO:0006909">
    <property type="term" value="P:phagocytosis"/>
    <property type="evidence" value="ECO:0007669"/>
    <property type="project" value="InterPro"/>
</dbReference>
<feature type="compositionally biased region" description="Basic and acidic residues" evidence="14">
    <location>
        <begin position="1111"/>
        <end position="1143"/>
    </location>
</feature>
<dbReference type="Proteomes" id="UP000233556">
    <property type="component" value="Unassembled WGS sequence"/>
</dbReference>
<dbReference type="SMART" id="SM00326">
    <property type="entry name" value="SH3"/>
    <property type="match status" value="1"/>
</dbReference>
<dbReference type="PROSITE" id="PS50195">
    <property type="entry name" value="PX"/>
    <property type="match status" value="1"/>
</dbReference>
<dbReference type="InterPro" id="IPR000919">
    <property type="entry name" value="p40phox"/>
</dbReference>
<feature type="domain" description="PX" evidence="17">
    <location>
        <begin position="109"/>
        <end position="230"/>
    </location>
</feature>
<gene>
    <name evidence="20" type="ORF">llap_732</name>
</gene>
<evidence type="ECO:0000256" key="6">
    <source>
        <dbReference type="ARBA" id="ARBA00022753"/>
    </source>
</evidence>
<dbReference type="FunFam" id="3.30.1520.10:FF:000024">
    <property type="entry name" value="Neutrophil cytosol factor 4"/>
    <property type="match status" value="1"/>
</dbReference>
<evidence type="ECO:0000313" key="21">
    <source>
        <dbReference type="Proteomes" id="UP000233556"/>
    </source>
</evidence>
<feature type="region of interest" description="Disordered" evidence="14">
    <location>
        <begin position="981"/>
        <end position="1030"/>
    </location>
</feature>
<dbReference type="CDD" id="cd06882">
    <property type="entry name" value="PX_p40phox"/>
    <property type="match status" value="1"/>
</dbReference>
<evidence type="ECO:0000256" key="2">
    <source>
        <dbReference type="ARBA" id="ARBA00004514"/>
    </source>
</evidence>
<dbReference type="FunFam" id="3.10.20.90:FF:000189">
    <property type="entry name" value="Neutrophil cytosol factor 4"/>
    <property type="match status" value="1"/>
</dbReference>
<keyword evidence="15" id="KW-1133">Transmembrane helix</keyword>
<evidence type="ECO:0000256" key="3">
    <source>
        <dbReference type="ARBA" id="ARBA00022443"/>
    </source>
</evidence>
<evidence type="ECO:0000259" key="17">
    <source>
        <dbReference type="PROSITE" id="PS50195"/>
    </source>
</evidence>
<dbReference type="InterPro" id="IPR036871">
    <property type="entry name" value="PX_dom_sf"/>
</dbReference>
<dbReference type="InterPro" id="IPR034853">
    <property type="entry name" value="PB1_P40"/>
</dbReference>
<dbReference type="Gene3D" id="2.60.40.10">
    <property type="entry name" value="Immunoglobulins"/>
    <property type="match status" value="2"/>
</dbReference>
<dbReference type="SMART" id="SM00312">
    <property type="entry name" value="PX"/>
    <property type="match status" value="1"/>
</dbReference>
<dbReference type="InterPro" id="IPR048668">
    <property type="entry name" value="IL3RB_N"/>
</dbReference>
<dbReference type="CDD" id="cd06399">
    <property type="entry name" value="PB1_P40"/>
    <property type="match status" value="1"/>
</dbReference>
<sequence length="1175" mass="132991">MMIFLLSKRSSCLKGGLQVPRCLAADAVQRKKSWEFGEDSGMSLVLDINIHLSSARTKSPMIRQEVTTPLELPKEWRNRAWSSGFKKLKSMSLPRQLREKSDFDQLPDDVPVSANIADIEEKKGFSNYYMFVIEVKLKGGGRYLIFRRYRQFYALHTKLEERYGPESKNSPFTCTLPILPGKVYVGAKKEIAENRIPILNVYMKNLLCLPVWVLMDEEVRLFFYHSTFDGEQVPHRLRRLRPRTRRVKSISPQVPTSDRTAAPRAEALFDFSGTNKLELSFKKGDLIYLLSRVNKDWLEGTVDDTTGIFPCAFVKIIKDLPQQEDTINKVRCYYHDETMSTVRDISVEEDLSSIPSFKDLMELMRREFDRDDIVLNYRDLDGDLIRLLSDQDVELMVSQSRRRPSEKHFFPWKLHITHKDDLGVYNTSPGTGATQTVLPVMLSVGSNFCTKDSMIMKEIFILLLNLNLVFSVQAIQESIPMKSLRCYNDYNSQVTCTWMEHSEAHALVGMILYQRDNIIMENKEMFCKRQTENYLHEDSDSYVHWVCHNTTDNFGIGVDDIYGFKPNKILQAELNVDLFQNVQTPPPQNLSVSLMTSGDFLLTWKADDGSQGLGSALEYEVTYKREWESWEKDASLLPSNTTSCHLHLKDLVPGSSYVARVRARPGQASGFSGQYSEWSTEVSWQTPEVLPPVVLPAMLPALIIILLIVAYCSYRYFLRKKQMWEEKIPNPSKSLLIQSYQGKVHLGNWPTSSLLDFNKYNFSEKMEQASFLQVVGRQTKTLAESPEGQAKKMDVSPVALDLQNSYHALNEPEHAPVVCSSRIAGHSFPVSRRNSADASIASQIAVPCFAFNGPYLYSPVMSSQPDVHRTLEVDPVGAREKSVSLQYVTLPKENCSQPPQRQEQPAAGPPQPFLLPDQKEVTRHIDDEKEVSMASPTCGKVMDMRTEEQKSPKALGCIRSPQQCPLEYITTESLLLPSASDSTHPPLVTAGELPCDSQEPQPSSDHSCHEFSPGKTGVTAPVSGQAPTLSPELHLDTFGEYLTVPLDVHGHSEPTKIPLPVLQKGNDLLRKQPLSEGNLVVLNPDSTEPVFLCQVGDYCFHSVKSSVKMDISQEDHQDEKPSEGKTTPEKPISDDEAITGKEKDVSKMQAIKLFKNLKSDDYFSWQQPLRVTEIC</sequence>
<dbReference type="PROSITE" id="PS50853">
    <property type="entry name" value="FN3"/>
    <property type="match status" value="1"/>
</dbReference>
<evidence type="ECO:0000259" key="16">
    <source>
        <dbReference type="PROSITE" id="PS50002"/>
    </source>
</evidence>